<accession>A0A2K3L3M7</accession>
<protein>
    <submittedName>
        <fullName evidence="1">Uncharacterized protein</fullName>
    </submittedName>
</protein>
<evidence type="ECO:0000313" key="2">
    <source>
        <dbReference type="Proteomes" id="UP000236291"/>
    </source>
</evidence>
<evidence type="ECO:0000313" key="1">
    <source>
        <dbReference type="EMBL" id="PNX73142.1"/>
    </source>
</evidence>
<reference evidence="1 2" key="1">
    <citation type="journal article" date="2014" name="Am. J. Bot.">
        <title>Genome assembly and annotation for red clover (Trifolium pratense; Fabaceae).</title>
        <authorList>
            <person name="Istvanek J."/>
            <person name="Jaros M."/>
            <person name="Krenek A."/>
            <person name="Repkova J."/>
        </authorList>
    </citation>
    <scope>NUCLEOTIDE SEQUENCE [LARGE SCALE GENOMIC DNA]</scope>
    <source>
        <strain evidence="2">cv. Tatra</strain>
        <tissue evidence="1">Young leaves</tissue>
    </source>
</reference>
<sequence length="69" mass="7435">RALTLASSSEGAKACVLEDEKGGLENGGPVGVDRRSLGIMSQHQGGDSSVKLVVQMHETTERRLRLMVW</sequence>
<comment type="caution">
    <text evidence="1">The sequence shown here is derived from an EMBL/GenBank/DDBJ whole genome shotgun (WGS) entry which is preliminary data.</text>
</comment>
<feature type="non-terminal residue" evidence="1">
    <location>
        <position position="1"/>
    </location>
</feature>
<dbReference type="EMBL" id="ASHM01025597">
    <property type="protein sequence ID" value="PNX73142.1"/>
    <property type="molecule type" value="Genomic_DNA"/>
</dbReference>
<gene>
    <name evidence="1" type="ORF">L195_g029040</name>
</gene>
<reference evidence="1 2" key="2">
    <citation type="journal article" date="2017" name="Front. Plant Sci.">
        <title>Gene Classification and Mining of Molecular Markers Useful in Red Clover (Trifolium pratense) Breeding.</title>
        <authorList>
            <person name="Istvanek J."/>
            <person name="Dluhosova J."/>
            <person name="Dluhos P."/>
            <person name="Patkova L."/>
            <person name="Nedelnik J."/>
            <person name="Repkova J."/>
        </authorList>
    </citation>
    <scope>NUCLEOTIDE SEQUENCE [LARGE SCALE GENOMIC DNA]</scope>
    <source>
        <strain evidence="2">cv. Tatra</strain>
        <tissue evidence="1">Young leaves</tissue>
    </source>
</reference>
<organism evidence="1 2">
    <name type="scientific">Trifolium pratense</name>
    <name type="common">Red clover</name>
    <dbReference type="NCBI Taxonomy" id="57577"/>
    <lineage>
        <taxon>Eukaryota</taxon>
        <taxon>Viridiplantae</taxon>
        <taxon>Streptophyta</taxon>
        <taxon>Embryophyta</taxon>
        <taxon>Tracheophyta</taxon>
        <taxon>Spermatophyta</taxon>
        <taxon>Magnoliopsida</taxon>
        <taxon>eudicotyledons</taxon>
        <taxon>Gunneridae</taxon>
        <taxon>Pentapetalae</taxon>
        <taxon>rosids</taxon>
        <taxon>fabids</taxon>
        <taxon>Fabales</taxon>
        <taxon>Fabaceae</taxon>
        <taxon>Papilionoideae</taxon>
        <taxon>50 kb inversion clade</taxon>
        <taxon>NPAAA clade</taxon>
        <taxon>Hologalegina</taxon>
        <taxon>IRL clade</taxon>
        <taxon>Trifolieae</taxon>
        <taxon>Trifolium</taxon>
    </lineage>
</organism>
<proteinExistence type="predicted"/>
<name>A0A2K3L3M7_TRIPR</name>
<dbReference type="AlphaFoldDB" id="A0A2K3L3M7"/>
<dbReference type="Proteomes" id="UP000236291">
    <property type="component" value="Unassembled WGS sequence"/>
</dbReference>